<evidence type="ECO:0000313" key="6">
    <source>
        <dbReference type="EMBL" id="RKT58224.1"/>
    </source>
</evidence>
<dbReference type="InterPro" id="IPR027417">
    <property type="entry name" value="P-loop_NTPase"/>
</dbReference>
<keyword evidence="4 6" id="KW-0067">ATP-binding</keyword>
<sequence length="193" mass="20073">MSAALLRLEQVVAGWTAPATRPLDLLVDAGSIVGLCGANGAGKSTLLAAVAGRAQVFHGRLWKKPKIRCALQTQEAPPLAGLPLSGRELLALTGAAADGLPSWLADCLERRLDRLSGGQRHYLGLWAILNAPAELLLLDEPTNNLDAAGVAHLGAALRRRAGAGCGIVLVSHDPAFVAATCDRVCRLEAPDGR</sequence>
<dbReference type="Proteomes" id="UP000270626">
    <property type="component" value="Unassembled WGS sequence"/>
</dbReference>
<gene>
    <name evidence="6" type="ORF">DFR40_2168</name>
</gene>
<dbReference type="AlphaFoldDB" id="A0A495WAN2"/>
<evidence type="ECO:0000256" key="4">
    <source>
        <dbReference type="ARBA" id="ARBA00022840"/>
    </source>
</evidence>
<organism evidence="6 7">
    <name type="scientific">Azonexus fungiphilus</name>
    <dbReference type="NCBI Taxonomy" id="146940"/>
    <lineage>
        <taxon>Bacteria</taxon>
        <taxon>Pseudomonadati</taxon>
        <taxon>Pseudomonadota</taxon>
        <taxon>Betaproteobacteria</taxon>
        <taxon>Rhodocyclales</taxon>
        <taxon>Azonexaceae</taxon>
        <taxon>Azonexus</taxon>
    </lineage>
</organism>
<dbReference type="Pfam" id="PF00005">
    <property type="entry name" value="ABC_tran"/>
    <property type="match status" value="1"/>
</dbReference>
<reference evidence="6 7" key="1">
    <citation type="submission" date="2018-10" db="EMBL/GenBank/DDBJ databases">
        <title>Genomic Encyclopedia of Type Strains, Phase IV (KMG-IV): sequencing the most valuable type-strain genomes for metagenomic binning, comparative biology and taxonomic classification.</title>
        <authorList>
            <person name="Goeker M."/>
        </authorList>
    </citation>
    <scope>NUCLEOTIDE SEQUENCE [LARGE SCALE GENOMIC DNA]</scope>
    <source>
        <strain evidence="6 7">DSM 23841</strain>
    </source>
</reference>
<dbReference type="SMART" id="SM00382">
    <property type="entry name" value="AAA"/>
    <property type="match status" value="1"/>
</dbReference>
<dbReference type="RefSeq" id="WP_245985664.1">
    <property type="nucleotide sequence ID" value="NZ_RBXP01000015.1"/>
</dbReference>
<comment type="caution">
    <text evidence="6">The sequence shown here is derived from an EMBL/GenBank/DDBJ whole genome shotgun (WGS) entry which is preliminary data.</text>
</comment>
<evidence type="ECO:0000256" key="1">
    <source>
        <dbReference type="ARBA" id="ARBA00022475"/>
    </source>
</evidence>
<keyword evidence="3" id="KW-0547">Nucleotide-binding</keyword>
<keyword evidence="7" id="KW-1185">Reference proteome</keyword>
<dbReference type="PANTHER" id="PTHR19211:SF14">
    <property type="entry name" value="ATP-BINDING CASSETTE SUB-FAMILY F MEMBER 1"/>
    <property type="match status" value="1"/>
</dbReference>
<accession>A0A495WAN2</accession>
<keyword evidence="1" id="KW-0472">Membrane</keyword>
<evidence type="ECO:0000259" key="5">
    <source>
        <dbReference type="PROSITE" id="PS50893"/>
    </source>
</evidence>
<dbReference type="InterPro" id="IPR003439">
    <property type="entry name" value="ABC_transporter-like_ATP-bd"/>
</dbReference>
<evidence type="ECO:0000256" key="3">
    <source>
        <dbReference type="ARBA" id="ARBA00022741"/>
    </source>
</evidence>
<proteinExistence type="predicted"/>
<evidence type="ECO:0000256" key="2">
    <source>
        <dbReference type="ARBA" id="ARBA00022737"/>
    </source>
</evidence>
<keyword evidence="2" id="KW-0677">Repeat</keyword>
<evidence type="ECO:0000313" key="7">
    <source>
        <dbReference type="Proteomes" id="UP000270626"/>
    </source>
</evidence>
<keyword evidence="1" id="KW-1003">Cell membrane</keyword>
<protein>
    <submittedName>
        <fullName evidence="6">Zinc transport system ATP-binding protein/Cu-processing system ATP-binding protein</fullName>
    </submittedName>
</protein>
<dbReference type="GO" id="GO:0016887">
    <property type="term" value="F:ATP hydrolysis activity"/>
    <property type="evidence" value="ECO:0007669"/>
    <property type="project" value="InterPro"/>
</dbReference>
<dbReference type="InterPro" id="IPR003593">
    <property type="entry name" value="AAA+_ATPase"/>
</dbReference>
<dbReference type="InterPro" id="IPR050611">
    <property type="entry name" value="ABCF"/>
</dbReference>
<feature type="domain" description="ABC transporter" evidence="5">
    <location>
        <begin position="6"/>
        <end position="193"/>
    </location>
</feature>
<dbReference type="Gene3D" id="3.40.50.300">
    <property type="entry name" value="P-loop containing nucleotide triphosphate hydrolases"/>
    <property type="match status" value="2"/>
</dbReference>
<name>A0A495WAN2_9RHOO</name>
<dbReference type="PROSITE" id="PS50893">
    <property type="entry name" value="ABC_TRANSPORTER_2"/>
    <property type="match status" value="1"/>
</dbReference>
<dbReference type="GO" id="GO:0005524">
    <property type="term" value="F:ATP binding"/>
    <property type="evidence" value="ECO:0007669"/>
    <property type="project" value="UniProtKB-KW"/>
</dbReference>
<dbReference type="PANTHER" id="PTHR19211">
    <property type="entry name" value="ATP-BINDING TRANSPORT PROTEIN-RELATED"/>
    <property type="match status" value="1"/>
</dbReference>
<dbReference type="SUPFAM" id="SSF52540">
    <property type="entry name" value="P-loop containing nucleoside triphosphate hydrolases"/>
    <property type="match status" value="1"/>
</dbReference>
<dbReference type="EMBL" id="RBXP01000015">
    <property type="protein sequence ID" value="RKT58224.1"/>
    <property type="molecule type" value="Genomic_DNA"/>
</dbReference>